<dbReference type="Proteomes" id="UP001432059">
    <property type="component" value="Chromosome"/>
</dbReference>
<sequence>MAQDNVLRIEALPEGLKESQAIKFLETVFEVLDYRTEEDFMSFYDAQWNKFQSKSRFDFIYKHDVESLLKDYTKIGFPNYTPDGKKCFIELPLDELKNKF</sequence>
<protein>
    <submittedName>
        <fullName evidence="1">Uncharacterized protein</fullName>
    </submittedName>
</protein>
<keyword evidence="2" id="KW-1185">Reference proteome</keyword>
<accession>A0AAU0F2E6</accession>
<proteinExistence type="predicted"/>
<dbReference type="InterPro" id="IPR037198">
    <property type="entry name" value="MutL_C_sf"/>
</dbReference>
<dbReference type="EMBL" id="CP136426">
    <property type="protein sequence ID" value="WOC51777.1"/>
    <property type="molecule type" value="Genomic_DNA"/>
</dbReference>
<evidence type="ECO:0000313" key="2">
    <source>
        <dbReference type="Proteomes" id="UP001432059"/>
    </source>
</evidence>
<dbReference type="KEGG" id="bpor:BPO_1130"/>
<gene>
    <name evidence="1" type="ORF">BPO_1130</name>
</gene>
<organism evidence="1 2">
    <name type="scientific">Bergeyella porcorum</name>
    <dbReference type="NCBI Taxonomy" id="1735111"/>
    <lineage>
        <taxon>Bacteria</taxon>
        <taxon>Pseudomonadati</taxon>
        <taxon>Bacteroidota</taxon>
        <taxon>Flavobacteriia</taxon>
        <taxon>Flavobacteriales</taxon>
        <taxon>Weeksellaceae</taxon>
        <taxon>Bergeyella</taxon>
    </lineage>
</organism>
<reference evidence="1" key="1">
    <citation type="submission" date="2023-10" db="EMBL/GenBank/DDBJ databases">
        <title>Characterization and whole genome sequencing of a novel strain of Bergeyella porcorum QD2021 isolated from pig.</title>
        <authorList>
            <person name="Liu G."/>
            <person name="Chen C."/>
            <person name="Han X."/>
        </authorList>
    </citation>
    <scope>NUCLEOTIDE SEQUENCE</scope>
    <source>
        <strain evidence="1">QD2021</strain>
    </source>
</reference>
<name>A0AAU0F2E6_9FLAO</name>
<dbReference type="SUPFAM" id="SSF118116">
    <property type="entry name" value="DNA mismatch repair protein MutL"/>
    <property type="match status" value="1"/>
</dbReference>
<dbReference type="AlphaFoldDB" id="A0AAU0F2E6"/>
<evidence type="ECO:0000313" key="1">
    <source>
        <dbReference type="EMBL" id="WOC51777.1"/>
    </source>
</evidence>